<proteinExistence type="predicted"/>
<keyword evidence="3" id="KW-1185">Reference proteome</keyword>
<evidence type="ECO:0000256" key="1">
    <source>
        <dbReference type="SAM" id="MobiDB-lite"/>
    </source>
</evidence>
<gene>
    <name evidence="2" type="ORF">DES47_103577</name>
</gene>
<evidence type="ECO:0000313" key="2">
    <source>
        <dbReference type="EMBL" id="TDP71595.1"/>
    </source>
</evidence>
<evidence type="ECO:0008006" key="4">
    <source>
        <dbReference type="Google" id="ProtNLM"/>
    </source>
</evidence>
<comment type="caution">
    <text evidence="2">The sequence shown here is derived from an EMBL/GenBank/DDBJ whole genome shotgun (WGS) entry which is preliminary data.</text>
</comment>
<protein>
    <recommendedName>
        <fullName evidence="4">Chemotaxis protein CheZ</fullName>
    </recommendedName>
</protein>
<dbReference type="AlphaFoldDB" id="A0A4R6QNL4"/>
<dbReference type="RefSeq" id="WP_133701360.1">
    <property type="nucleotide sequence ID" value="NZ_SNXS01000003.1"/>
</dbReference>
<reference evidence="2 3" key="1">
    <citation type="submission" date="2019-03" db="EMBL/GenBank/DDBJ databases">
        <title>Genomic Encyclopedia of Type Strains, Phase IV (KMG-IV): sequencing the most valuable type-strain genomes for metagenomic binning, comparative biology and taxonomic classification.</title>
        <authorList>
            <person name="Goeker M."/>
        </authorList>
    </citation>
    <scope>NUCLEOTIDE SEQUENCE [LARGE SCALE GENOMIC DNA]</scope>
    <source>
        <strain evidence="2 3">DSM 16998</strain>
    </source>
</reference>
<dbReference type="EMBL" id="SNXS01000003">
    <property type="protein sequence ID" value="TDP71595.1"/>
    <property type="molecule type" value="Genomic_DNA"/>
</dbReference>
<dbReference type="Proteomes" id="UP000295361">
    <property type="component" value="Unassembled WGS sequence"/>
</dbReference>
<feature type="region of interest" description="Disordered" evidence="1">
    <location>
        <begin position="138"/>
        <end position="157"/>
    </location>
</feature>
<sequence length="157" mass="16990">MLEDPSSAPPESEGLPPVFQLLAAADLQDHLMTVTNDLDRLQRLLDDAGESLMTHFYGATNHLNRLLAQAAATPGFDDADLHKVQTEMAGAITALQFQDMATQLIAHTSQRLRNCADQLARDTFGDDEDGAGVVEMAPLKPNPVTQDEMDAGSVELF</sequence>
<dbReference type="SUPFAM" id="SSF75708">
    <property type="entry name" value="Chemotaxis phosphatase CheZ"/>
    <property type="match status" value="1"/>
</dbReference>
<dbReference type="OrthoDB" id="8559696at2"/>
<organism evidence="2 3">
    <name type="scientific">Roseateles toxinivorans</name>
    <dbReference type="NCBI Taxonomy" id="270368"/>
    <lineage>
        <taxon>Bacteria</taxon>
        <taxon>Pseudomonadati</taxon>
        <taxon>Pseudomonadota</taxon>
        <taxon>Betaproteobacteria</taxon>
        <taxon>Burkholderiales</taxon>
        <taxon>Sphaerotilaceae</taxon>
        <taxon>Roseateles</taxon>
    </lineage>
</organism>
<name>A0A4R6QNL4_9BURK</name>
<dbReference type="InParanoid" id="A0A4R6QNL4"/>
<accession>A0A4R6QNL4</accession>
<evidence type="ECO:0000313" key="3">
    <source>
        <dbReference type="Proteomes" id="UP000295361"/>
    </source>
</evidence>